<protein>
    <recommendedName>
        <fullName evidence="2">MBG domain-containing protein</fullName>
    </recommendedName>
</protein>
<sequence length="1163" mass="123021">MSDTVYDSSLTAKRIASRKWILMASCILAAAADLFVIAALAAGGYNAAYFICPCILFALDALFTVMAAFSNFRFRYSVLWVTVYLVLSAVLMVCTLFADMGVGGSETIVTNAALISWAAVHVLVLAAVLISAFYAAKLKNLARSGAAAACFGLLLIAVCLYAVFIFRSGFFGQGFGGGVRTLAYTFNEEENYYEVTGVLDGRGDTVVVPETFNGKEVGAIDCAVLSADGVSAVRFEGSADLRFNNASALSAGSSVALYADKEYIDDFRTAFYSLSEGEGGSGALNAANSFRPQGLAEGEIYVTFRYSESSYDIAEHKVFSTWFGKSGDTFDLSSYVSEFSYAAHTDKTSAEDLHWGFTEFGGYIMGEPDGGSGSIVGSVLTDSVNGAEIEFEKIYRVEIGEDNDALYETDSDYKQTSVGGQTLSYRYVVPSTADSLIGELPARQGFAVTWEYQAESGREALPNDSLQELLGARAADGSDVTVYPVWKIEWASVSISAGGSFSFVYGDTVTLVADAAASTEGLDVTYSWTALGATESGSGSTYPLGTPVPSQSGAYGVEVTFSSETLTSLTATAYAEETITVGKKPIEFVWSLPEDLVYSGTEKAVSAQPAEDQAVGSDRLDGYTLSQTQVFDAGDYTITLSLTGETAEKYTVAAGSASRSFTVSPCDVSVSWSNCEVVYDGSGQRPAASASGVGSDGALTVYVYADGWNQTRTDAGTYTARAVITDDNYTLENPTHEFVISPRTVTGISWSDGALTYNGQLQYPEAVSVTGAVAEDEAELLGSFVYKITAGGGVNAGEHTVTASLPEGGNYVFAEGLGSHSYTIDARPITVSEWGSQTLYYNGEQQYPAALRLSGVVSGEEDDVLAGIIYSVTEGDGVNAGTHTVTASLPESGNYVFGSAQSHEYEISKFSVATIAWAEGQTFVYDGTEHGIQILDAGSVPDEFFDNLEYSGAASDVGTHTMRVSLKEGSNFEITAANVTCEYTITPLGVSLVWQENRNFTYDGSQKSLAVTGAEYASGGGALTGTLWNELQGDLGYVGAAAEAGEHTMTASLGQGSNFTIEENASCTFTIAPKSVSLTWENEEGHEDFVYNGSPQAPQAVCGESGASVLYEYFGENGEKLDGAPSAAGEYTVRAYVSGNYTGSIEKTFSIVMPTEEDGEEQI</sequence>
<dbReference type="AlphaFoldDB" id="A0A9D2CWV5"/>
<reference evidence="3" key="1">
    <citation type="journal article" date="2021" name="PeerJ">
        <title>Extensive microbial diversity within the chicken gut microbiome revealed by metagenomics and culture.</title>
        <authorList>
            <person name="Gilroy R."/>
            <person name="Ravi A."/>
            <person name="Getino M."/>
            <person name="Pursley I."/>
            <person name="Horton D.L."/>
            <person name="Alikhan N.F."/>
            <person name="Baker D."/>
            <person name="Gharbi K."/>
            <person name="Hall N."/>
            <person name="Watson M."/>
            <person name="Adriaenssens E.M."/>
            <person name="Foster-Nyarko E."/>
            <person name="Jarju S."/>
            <person name="Secka A."/>
            <person name="Antonio M."/>
            <person name="Oren A."/>
            <person name="Chaudhuri R.R."/>
            <person name="La Ragione R."/>
            <person name="Hildebrand F."/>
            <person name="Pallen M.J."/>
        </authorList>
    </citation>
    <scope>NUCLEOTIDE SEQUENCE</scope>
    <source>
        <strain evidence="3">CHK187-5294</strain>
    </source>
</reference>
<evidence type="ECO:0000313" key="3">
    <source>
        <dbReference type="EMBL" id="HIZ02675.1"/>
    </source>
</evidence>
<dbReference type="Pfam" id="PF18887">
    <property type="entry name" value="MBG_3"/>
    <property type="match status" value="2"/>
</dbReference>
<feature type="transmembrane region" description="Helical" evidence="1">
    <location>
        <begin position="76"/>
        <end position="98"/>
    </location>
</feature>
<feature type="transmembrane region" description="Helical" evidence="1">
    <location>
        <begin position="146"/>
        <end position="166"/>
    </location>
</feature>
<feature type="transmembrane region" description="Helical" evidence="1">
    <location>
        <begin position="110"/>
        <end position="134"/>
    </location>
</feature>
<proteinExistence type="predicted"/>
<dbReference type="EMBL" id="DXCL01000001">
    <property type="protein sequence ID" value="HIZ02675.1"/>
    <property type="molecule type" value="Genomic_DNA"/>
</dbReference>
<feature type="domain" description="MBG" evidence="2">
    <location>
        <begin position="670"/>
        <end position="741"/>
    </location>
</feature>
<name>A0A9D2CWV5_9FIRM</name>
<dbReference type="Proteomes" id="UP000824132">
    <property type="component" value="Unassembled WGS sequence"/>
</dbReference>
<gene>
    <name evidence="3" type="ORF">H9727_00145</name>
</gene>
<reference evidence="3" key="2">
    <citation type="submission" date="2021-04" db="EMBL/GenBank/DDBJ databases">
        <authorList>
            <person name="Gilroy R."/>
        </authorList>
    </citation>
    <scope>NUCLEOTIDE SEQUENCE</scope>
    <source>
        <strain evidence="3">CHK187-5294</strain>
    </source>
</reference>
<feature type="domain" description="MBG" evidence="2">
    <location>
        <begin position="1090"/>
        <end position="1151"/>
    </location>
</feature>
<keyword evidence="1" id="KW-1133">Transmembrane helix</keyword>
<evidence type="ECO:0000259" key="2">
    <source>
        <dbReference type="Pfam" id="PF18887"/>
    </source>
</evidence>
<evidence type="ECO:0000256" key="1">
    <source>
        <dbReference type="SAM" id="Phobius"/>
    </source>
</evidence>
<keyword evidence="1" id="KW-0472">Membrane</keyword>
<feature type="transmembrane region" description="Helical" evidence="1">
    <location>
        <begin position="20"/>
        <end position="41"/>
    </location>
</feature>
<keyword evidence="1" id="KW-0812">Transmembrane</keyword>
<organism evidence="3 4">
    <name type="scientific">Candidatus Borkfalkia avistercoris</name>
    <dbReference type="NCBI Taxonomy" id="2838504"/>
    <lineage>
        <taxon>Bacteria</taxon>
        <taxon>Bacillati</taxon>
        <taxon>Bacillota</taxon>
        <taxon>Clostridia</taxon>
        <taxon>Christensenellales</taxon>
        <taxon>Christensenellaceae</taxon>
        <taxon>Candidatus Borkfalkia</taxon>
    </lineage>
</organism>
<comment type="caution">
    <text evidence="3">The sequence shown here is derived from an EMBL/GenBank/DDBJ whole genome shotgun (WGS) entry which is preliminary data.</text>
</comment>
<feature type="transmembrane region" description="Helical" evidence="1">
    <location>
        <begin position="47"/>
        <end position="69"/>
    </location>
</feature>
<evidence type="ECO:0000313" key="4">
    <source>
        <dbReference type="Proteomes" id="UP000824132"/>
    </source>
</evidence>
<dbReference type="InterPro" id="IPR043772">
    <property type="entry name" value="MBG_3"/>
</dbReference>
<accession>A0A9D2CWV5</accession>